<sequence>MQIQSTSGNKDIKKILERVGNTPLIKLNKIFKENEQVFAKIEWCNPTGSVKARPASWMIDEGEKDGKLIRDKTTVIEPTSGNTGVALSFFAKALGYKIELAVPERMSNETKEILKTNGAKLLETEDDLCPRVGPGTDQAIALAAALIKNHPEEYYSPNQYENDANFRSHYYGTGPEIWKQTNGNISAFISGIGTGGTITGVGTYLKEKNPEIKIIAVQPQKNHNIQGLRNLEESEKPELFKRRSNVIDEMITISDKESFDMIKKLASNENIFAGPSTGTVLAGLNKTKTKFNKGSIVLLFGDNATKYKSIYTKFNLYSEKEFEGVLKNSRNLCENI</sequence>
<dbReference type="InterPro" id="IPR036052">
    <property type="entry name" value="TrpB-like_PALP_sf"/>
</dbReference>
<evidence type="ECO:0000313" key="3">
    <source>
        <dbReference type="EMBL" id="ACF09774.1"/>
    </source>
</evidence>
<dbReference type="InterPro" id="IPR001216">
    <property type="entry name" value="P-phosphate_BS"/>
</dbReference>
<dbReference type="InterPro" id="IPR050214">
    <property type="entry name" value="Cys_Synth/Cystath_Beta-Synth"/>
</dbReference>
<dbReference type="CDD" id="cd01561">
    <property type="entry name" value="CBS_like"/>
    <property type="match status" value="1"/>
</dbReference>
<keyword evidence="3" id="KW-0808">Transferase</keyword>
<dbReference type="SUPFAM" id="SSF53686">
    <property type="entry name" value="Tryptophan synthase beta subunit-like PLP-dependent enzymes"/>
    <property type="match status" value="1"/>
</dbReference>
<accession>B3V650</accession>
<dbReference type="Gene3D" id="3.40.50.1100">
    <property type="match status" value="2"/>
</dbReference>
<name>B3V650_9ARCH</name>
<reference evidence="3" key="2">
    <citation type="submission" date="2008-08" db="EMBL/GenBank/DDBJ databases">
        <authorList>
            <person name="Martin-Cuadrado A.-B."/>
            <person name="Rodriguez-Valera F."/>
            <person name="Moreira D."/>
            <person name="Alba J.-C."/>
            <person name="Ivars-Martinez E."/>
            <person name="Henn M.R."/>
            <person name="Talla E."/>
            <person name="Lopez-Garcia P."/>
        </authorList>
    </citation>
    <scope>NUCLEOTIDE SEQUENCE</scope>
</reference>
<dbReference type="EMBL" id="EU686631">
    <property type="protein sequence ID" value="ACF09774.1"/>
    <property type="molecule type" value="Genomic_DNA"/>
</dbReference>
<proteinExistence type="predicted"/>
<evidence type="ECO:0000256" key="1">
    <source>
        <dbReference type="ARBA" id="ARBA00001933"/>
    </source>
</evidence>
<dbReference type="PANTHER" id="PTHR10314">
    <property type="entry name" value="CYSTATHIONINE BETA-SYNTHASE"/>
    <property type="match status" value="1"/>
</dbReference>
<dbReference type="InterPro" id="IPR001926">
    <property type="entry name" value="TrpB-like_PALP"/>
</dbReference>
<dbReference type="GO" id="GO:0004124">
    <property type="term" value="F:cysteine synthase activity"/>
    <property type="evidence" value="ECO:0007669"/>
    <property type="project" value="UniProtKB-EC"/>
</dbReference>
<evidence type="ECO:0000259" key="2">
    <source>
        <dbReference type="Pfam" id="PF00291"/>
    </source>
</evidence>
<comment type="cofactor">
    <cofactor evidence="1">
        <name>pyridoxal 5'-phosphate</name>
        <dbReference type="ChEBI" id="CHEBI:597326"/>
    </cofactor>
</comment>
<protein>
    <submittedName>
        <fullName evidence="3">Cysteine synthase</fullName>
        <ecNumber evidence="3">2.5.1.47</ecNumber>
    </submittedName>
</protein>
<dbReference type="GO" id="GO:0006535">
    <property type="term" value="P:cysteine biosynthetic process from serine"/>
    <property type="evidence" value="ECO:0007669"/>
    <property type="project" value="InterPro"/>
</dbReference>
<dbReference type="EC" id="2.5.1.47" evidence="3"/>
<dbReference type="Pfam" id="PF00291">
    <property type="entry name" value="PALP"/>
    <property type="match status" value="1"/>
</dbReference>
<dbReference type="AlphaFoldDB" id="B3V650"/>
<feature type="domain" description="Tryptophan synthase beta chain-like PALP" evidence="2">
    <location>
        <begin position="17"/>
        <end position="300"/>
    </location>
</feature>
<reference evidence="3" key="1">
    <citation type="journal article" date="2008" name="ISME J.">
        <title>Hindsight in the relative abundance, metabolic potential and genome dynamics of uncultivated marine archaea from comparative metagenomic analyses of bathypelagic plankton of different oceanic regions.</title>
        <authorList>
            <person name="Martin-Cuadrado A.B."/>
            <person name="Rodriguez-Valera F."/>
            <person name="Moreira D."/>
            <person name="Alba J.C."/>
            <person name="Ivars-Martinez E."/>
            <person name="Henn M.R."/>
            <person name="Talla E."/>
            <person name="Lopez-Garcia P."/>
        </authorList>
    </citation>
    <scope>NUCLEOTIDE SEQUENCE</scope>
</reference>
<organism evidence="3">
    <name type="scientific">uncultured marine crenarchaeote KM3-153-F8</name>
    <dbReference type="NCBI Taxonomy" id="526665"/>
    <lineage>
        <taxon>Archaea</taxon>
        <taxon>Nitrososphaerota</taxon>
        <taxon>Nitrososphaeria</taxon>
        <taxon>Nitrosopumilales</taxon>
        <taxon>environmental samples</taxon>
    </lineage>
</organism>
<dbReference type="PROSITE" id="PS00901">
    <property type="entry name" value="CYS_SYNTHASE"/>
    <property type="match status" value="1"/>
</dbReference>